<dbReference type="OrthoDB" id="4770059at2759"/>
<reference evidence="2 3" key="1">
    <citation type="submission" date="2019-04" db="EMBL/GenBank/DDBJ databases">
        <title>Friends and foes A comparative genomics studyof 23 Aspergillus species from section Flavi.</title>
        <authorList>
            <consortium name="DOE Joint Genome Institute"/>
            <person name="Kjaerbolling I."/>
            <person name="Vesth T."/>
            <person name="Frisvad J.C."/>
            <person name="Nybo J.L."/>
            <person name="Theobald S."/>
            <person name="Kildgaard S."/>
            <person name="Isbrandt T."/>
            <person name="Kuo A."/>
            <person name="Sato A."/>
            <person name="Lyhne E.K."/>
            <person name="Kogle M.E."/>
            <person name="Wiebenga A."/>
            <person name="Kun R.S."/>
            <person name="Lubbers R.J."/>
            <person name="Makela M.R."/>
            <person name="Barry K."/>
            <person name="Chovatia M."/>
            <person name="Clum A."/>
            <person name="Daum C."/>
            <person name="Haridas S."/>
            <person name="He G."/>
            <person name="LaButti K."/>
            <person name="Lipzen A."/>
            <person name="Mondo S."/>
            <person name="Riley R."/>
            <person name="Salamov A."/>
            <person name="Simmons B.A."/>
            <person name="Magnuson J.K."/>
            <person name="Henrissat B."/>
            <person name="Mortensen U.H."/>
            <person name="Larsen T.O."/>
            <person name="Devries R.P."/>
            <person name="Grigoriev I.V."/>
            <person name="Machida M."/>
            <person name="Baker S.E."/>
            <person name="Andersen M.R."/>
        </authorList>
    </citation>
    <scope>NUCLEOTIDE SEQUENCE [LARGE SCALE GENOMIC DNA]</scope>
    <source>
        <strain evidence="2 3">IBT 29228</strain>
    </source>
</reference>
<keyword evidence="1" id="KW-0812">Transmembrane</keyword>
<dbReference type="AlphaFoldDB" id="A0A5N7B6N6"/>
<name>A0A5N7B6N6_9EURO</name>
<organism evidence="2 3">
    <name type="scientific">Aspergillus bertholletiae</name>
    <dbReference type="NCBI Taxonomy" id="1226010"/>
    <lineage>
        <taxon>Eukaryota</taxon>
        <taxon>Fungi</taxon>
        <taxon>Dikarya</taxon>
        <taxon>Ascomycota</taxon>
        <taxon>Pezizomycotina</taxon>
        <taxon>Eurotiomycetes</taxon>
        <taxon>Eurotiomycetidae</taxon>
        <taxon>Eurotiales</taxon>
        <taxon>Aspergillaceae</taxon>
        <taxon>Aspergillus</taxon>
        <taxon>Aspergillus subgen. Circumdati</taxon>
    </lineage>
</organism>
<protein>
    <submittedName>
        <fullName evidence="2">Uncharacterized protein</fullName>
    </submittedName>
</protein>
<accession>A0A5N7B6N6</accession>
<dbReference type="EMBL" id="ML736231">
    <property type="protein sequence ID" value="KAE8376928.1"/>
    <property type="molecule type" value="Genomic_DNA"/>
</dbReference>
<keyword evidence="1" id="KW-1133">Transmembrane helix</keyword>
<keyword evidence="1" id="KW-0472">Membrane</keyword>
<proteinExistence type="predicted"/>
<evidence type="ECO:0000313" key="3">
    <source>
        <dbReference type="Proteomes" id="UP000326198"/>
    </source>
</evidence>
<feature type="transmembrane region" description="Helical" evidence="1">
    <location>
        <begin position="266"/>
        <end position="290"/>
    </location>
</feature>
<dbReference type="Proteomes" id="UP000326198">
    <property type="component" value="Unassembled WGS sequence"/>
</dbReference>
<evidence type="ECO:0000313" key="2">
    <source>
        <dbReference type="EMBL" id="KAE8376928.1"/>
    </source>
</evidence>
<evidence type="ECO:0000256" key="1">
    <source>
        <dbReference type="SAM" id="Phobius"/>
    </source>
</evidence>
<gene>
    <name evidence="2" type="ORF">BDV26DRAFT_293610</name>
</gene>
<keyword evidence="3" id="KW-1185">Reference proteome</keyword>
<sequence>MAGSATVTVTIIPLTTIFTPPPDCSNSWTFAPISSGSAVNGILLKNAVSVVSSCYPPGFSNTGTAMATHVFSPGHCPMGYTSADITINGPATTATCCPSNHGYYKTTVNNNGLPPAPLVGCLSSIASKEITRVPLATPGSMTDTIVSGPLTMWAQPITVVLQSTDLMLYTHASITSSAILMSIKSALLPTSTSYEDTPVLTTPTSMPLDLTPILEAIPDIPTTSVISPPSAYPTTSTDSTTPADTVVPGASGTVSEPAALSSSAKAGIGVGAAAFGLAVFCIAMVSRVFFRRKCHQKESILQTTLPLGDSTKNLKPRLTVKEVRRGPPAELEA</sequence>